<reference evidence="1 2" key="1">
    <citation type="journal article" date="2023" name="Sci. Data">
        <title>Genome assembly of the Korean intertidal mud-creeper Batillaria attramentaria.</title>
        <authorList>
            <person name="Patra A.K."/>
            <person name="Ho P.T."/>
            <person name="Jun S."/>
            <person name="Lee S.J."/>
            <person name="Kim Y."/>
            <person name="Won Y.J."/>
        </authorList>
    </citation>
    <scope>NUCLEOTIDE SEQUENCE [LARGE SCALE GENOMIC DNA]</scope>
    <source>
        <strain evidence="1">Wonlab-2016</strain>
    </source>
</reference>
<accession>A0ABD0LM46</accession>
<dbReference type="Proteomes" id="UP001519460">
    <property type="component" value="Unassembled WGS sequence"/>
</dbReference>
<evidence type="ECO:0000313" key="1">
    <source>
        <dbReference type="EMBL" id="KAK7500515.1"/>
    </source>
</evidence>
<name>A0ABD0LM46_9CAEN</name>
<keyword evidence="2" id="KW-1185">Reference proteome</keyword>
<dbReference type="AlphaFoldDB" id="A0ABD0LM46"/>
<organism evidence="1 2">
    <name type="scientific">Batillaria attramentaria</name>
    <dbReference type="NCBI Taxonomy" id="370345"/>
    <lineage>
        <taxon>Eukaryota</taxon>
        <taxon>Metazoa</taxon>
        <taxon>Spiralia</taxon>
        <taxon>Lophotrochozoa</taxon>
        <taxon>Mollusca</taxon>
        <taxon>Gastropoda</taxon>
        <taxon>Caenogastropoda</taxon>
        <taxon>Sorbeoconcha</taxon>
        <taxon>Cerithioidea</taxon>
        <taxon>Batillariidae</taxon>
        <taxon>Batillaria</taxon>
    </lineage>
</organism>
<evidence type="ECO:0000313" key="2">
    <source>
        <dbReference type="Proteomes" id="UP001519460"/>
    </source>
</evidence>
<dbReference type="EMBL" id="JACVVK020000036">
    <property type="protein sequence ID" value="KAK7500515.1"/>
    <property type="molecule type" value="Genomic_DNA"/>
</dbReference>
<sequence length="91" mass="10101">RTSASKQPITAVTQTRPPYAFLGCLFLIAMNTAKVRHCYAAAAFSGRLVVTVIWARLQRGPTDRLSLRYSYAQSAWPVRTSLAFCPGDEFC</sequence>
<gene>
    <name evidence="1" type="ORF">BaRGS_00008090</name>
</gene>
<comment type="caution">
    <text evidence="1">The sequence shown here is derived from an EMBL/GenBank/DDBJ whole genome shotgun (WGS) entry which is preliminary data.</text>
</comment>
<proteinExistence type="predicted"/>
<evidence type="ECO:0008006" key="3">
    <source>
        <dbReference type="Google" id="ProtNLM"/>
    </source>
</evidence>
<feature type="non-terminal residue" evidence="1">
    <location>
        <position position="1"/>
    </location>
</feature>
<protein>
    <recommendedName>
        <fullName evidence="3">Secreted protein</fullName>
    </recommendedName>
</protein>